<comment type="caution">
    <text evidence="1">The sequence shown here is derived from an EMBL/GenBank/DDBJ whole genome shotgun (WGS) entry which is preliminary data.</text>
</comment>
<dbReference type="EMBL" id="MVHS01000001">
    <property type="protein sequence ID" value="ORA74106.1"/>
    <property type="molecule type" value="Genomic_DNA"/>
</dbReference>
<accession>A0A1X0DNY5</accession>
<organism evidence="1 2">
    <name type="scientific">Mycolicibacterium insubricum</name>
    <dbReference type="NCBI Taxonomy" id="444597"/>
    <lineage>
        <taxon>Bacteria</taxon>
        <taxon>Bacillati</taxon>
        <taxon>Actinomycetota</taxon>
        <taxon>Actinomycetes</taxon>
        <taxon>Mycobacteriales</taxon>
        <taxon>Mycobacteriaceae</taxon>
        <taxon>Mycolicibacterium</taxon>
    </lineage>
</organism>
<gene>
    <name evidence="1" type="ORF">BST26_00550</name>
</gene>
<proteinExistence type="predicted"/>
<dbReference type="AlphaFoldDB" id="A0A1X0DNY5"/>
<name>A0A1X0DNY5_9MYCO</name>
<reference evidence="1 2" key="1">
    <citation type="submission" date="2016-12" db="EMBL/GenBank/DDBJ databases">
        <title>The new phylogeny of genus Mycobacterium.</title>
        <authorList>
            <person name="Tortoli E."/>
            <person name="Trovato A."/>
            <person name="Cirillo D.M."/>
        </authorList>
    </citation>
    <scope>NUCLEOTIDE SEQUENCE [LARGE SCALE GENOMIC DNA]</scope>
    <source>
        <strain evidence="1 2">DSM 45130</strain>
    </source>
</reference>
<dbReference type="Proteomes" id="UP000192801">
    <property type="component" value="Unassembled WGS sequence"/>
</dbReference>
<evidence type="ECO:0000313" key="1">
    <source>
        <dbReference type="EMBL" id="ORA74106.1"/>
    </source>
</evidence>
<evidence type="ECO:0000313" key="2">
    <source>
        <dbReference type="Proteomes" id="UP000192801"/>
    </source>
</evidence>
<sequence length="192" mass="20726">MTSGYGAAAPAPKISRWWRVRMALTTAAAAVCCLVGVAADLRWVDLLPGSLFGVFGLLGCGLVWLVLVIIGLAQFTGRRRGVLGWAAPAVLGVAASLAMIDVGPKLQWAVSRDALARTAEQCPQSSSTSWSGAVRLARVQRINGHCHLFQYAPFMTQTGWVRLPAGPPERPAKGMGYTHLDGDWYRFSWDPF</sequence>
<protein>
    <submittedName>
        <fullName evidence="1">Uncharacterized protein</fullName>
    </submittedName>
</protein>
<dbReference type="OrthoDB" id="3389565at2"/>
<keyword evidence="2" id="KW-1185">Reference proteome</keyword>
<dbReference type="RefSeq" id="WP_083028861.1">
    <property type="nucleotide sequence ID" value="NZ_AP022618.1"/>
</dbReference>